<dbReference type="RefSeq" id="WP_189335092.1">
    <property type="nucleotide sequence ID" value="NZ_AP023356.1"/>
</dbReference>
<dbReference type="EMBL" id="AP023356">
    <property type="protein sequence ID" value="BCJ40705.1"/>
    <property type="molecule type" value="Genomic_DNA"/>
</dbReference>
<sequence length="81" mass="9090">MRKSATWRFWIETGLAAVSLLALVLTLVWEDWIELLTGVDPDHHSGSLEMLIALGFAAVTIAFALLARRERQRLRRLSTAG</sequence>
<protein>
    <recommendedName>
        <fullName evidence="4">ABC transporter permease</fullName>
    </recommendedName>
</protein>
<evidence type="ECO:0000256" key="1">
    <source>
        <dbReference type="SAM" id="Phobius"/>
    </source>
</evidence>
<feature type="transmembrane region" description="Helical" evidence="1">
    <location>
        <begin position="7"/>
        <end position="28"/>
    </location>
</feature>
<accession>A0ABM7LN45</accession>
<keyword evidence="1" id="KW-0472">Membrane</keyword>
<evidence type="ECO:0000313" key="3">
    <source>
        <dbReference type="Proteomes" id="UP000676967"/>
    </source>
</evidence>
<evidence type="ECO:0008006" key="4">
    <source>
        <dbReference type="Google" id="ProtNLM"/>
    </source>
</evidence>
<keyword evidence="1" id="KW-0812">Transmembrane</keyword>
<keyword evidence="3" id="KW-1185">Reference proteome</keyword>
<reference evidence="2 3" key="1">
    <citation type="submission" date="2020-08" db="EMBL/GenBank/DDBJ databases">
        <title>Whole genome shotgun sequence of Actinoplanes ianthinogenes NBRC 13996.</title>
        <authorList>
            <person name="Komaki H."/>
            <person name="Tamura T."/>
        </authorList>
    </citation>
    <scope>NUCLEOTIDE SEQUENCE [LARGE SCALE GENOMIC DNA]</scope>
    <source>
        <strain evidence="2 3">NBRC 13996</strain>
    </source>
</reference>
<feature type="transmembrane region" description="Helical" evidence="1">
    <location>
        <begin position="48"/>
        <end position="67"/>
    </location>
</feature>
<proteinExistence type="predicted"/>
<gene>
    <name evidence="2" type="ORF">Aiant_13620</name>
</gene>
<name>A0ABM7LN45_9ACTN</name>
<dbReference type="Proteomes" id="UP000676967">
    <property type="component" value="Chromosome"/>
</dbReference>
<organism evidence="2 3">
    <name type="scientific">Actinoplanes ianthinogenes</name>
    <dbReference type="NCBI Taxonomy" id="122358"/>
    <lineage>
        <taxon>Bacteria</taxon>
        <taxon>Bacillati</taxon>
        <taxon>Actinomycetota</taxon>
        <taxon>Actinomycetes</taxon>
        <taxon>Micromonosporales</taxon>
        <taxon>Micromonosporaceae</taxon>
        <taxon>Actinoplanes</taxon>
    </lineage>
</organism>
<evidence type="ECO:0000313" key="2">
    <source>
        <dbReference type="EMBL" id="BCJ40705.1"/>
    </source>
</evidence>
<keyword evidence="1" id="KW-1133">Transmembrane helix</keyword>